<dbReference type="GO" id="GO:0006564">
    <property type="term" value="P:L-serine biosynthetic process"/>
    <property type="evidence" value="ECO:0007669"/>
    <property type="project" value="UniProtKB-UniRule"/>
</dbReference>
<evidence type="ECO:0000256" key="3">
    <source>
        <dbReference type="ARBA" id="ARBA00005854"/>
    </source>
</evidence>
<comment type="catalytic activity">
    <reaction evidence="7">
        <text>(R)-2-hydroxyglutarate + NAD(+) = 2-oxoglutarate + NADH + H(+)</text>
        <dbReference type="Rhea" id="RHEA:49612"/>
        <dbReference type="ChEBI" id="CHEBI:15378"/>
        <dbReference type="ChEBI" id="CHEBI:15801"/>
        <dbReference type="ChEBI" id="CHEBI:16810"/>
        <dbReference type="ChEBI" id="CHEBI:57540"/>
        <dbReference type="ChEBI" id="CHEBI:57945"/>
        <dbReference type="EC" id="1.1.1.399"/>
    </reaction>
</comment>
<dbReference type="FunFam" id="3.40.50.720:FF:000021">
    <property type="entry name" value="D-3-phosphoglycerate dehydrogenase"/>
    <property type="match status" value="1"/>
</dbReference>
<keyword evidence="9" id="KW-0028">Amino-acid biosynthesis</keyword>
<dbReference type="PROSITE" id="PS00671">
    <property type="entry name" value="D_2_HYDROXYACID_DH_3"/>
    <property type="match status" value="1"/>
</dbReference>
<evidence type="ECO:0000313" key="11">
    <source>
        <dbReference type="EMBL" id="RRQ77570.1"/>
    </source>
</evidence>
<evidence type="ECO:0000256" key="5">
    <source>
        <dbReference type="ARBA" id="ARBA00023002"/>
    </source>
</evidence>
<dbReference type="PROSITE" id="PS00670">
    <property type="entry name" value="D_2_HYDROXYACID_DH_2"/>
    <property type="match status" value="1"/>
</dbReference>
<evidence type="ECO:0000259" key="10">
    <source>
        <dbReference type="PROSITE" id="PS51671"/>
    </source>
</evidence>
<dbReference type="InterPro" id="IPR036291">
    <property type="entry name" value="NAD(P)-bd_dom_sf"/>
</dbReference>
<evidence type="ECO:0000256" key="9">
    <source>
        <dbReference type="RuleBase" id="RU363003"/>
    </source>
</evidence>
<name>A0A426RVJ4_9ACTN</name>
<dbReference type="AlphaFoldDB" id="A0A426RVJ4"/>
<dbReference type="UniPathway" id="UPA00135">
    <property type="reaction ID" value="UER00196"/>
</dbReference>
<dbReference type="GO" id="GO:0051287">
    <property type="term" value="F:NAD binding"/>
    <property type="evidence" value="ECO:0007669"/>
    <property type="project" value="UniProtKB-UniRule"/>
</dbReference>
<keyword evidence="9" id="KW-0718">Serine biosynthesis</keyword>
<sequence>MAKPAVLIAEELSPATITALGPDLDVRHCDGTDRAALLAAVADADALLVRSATRVDAQVIDAARRLRVVARAGVGLDNIEVPAATKAGVLVVNAPRANVVSAAELACGLLLSTARTIPQADFSLKSGAWDRRKYTGVELADKTLGVIGLGRIGTLVARRMSAFGMRILAHDPYATKERSLRAGADLVPLDELLRQADFITVHLPRTPETAGFVGERELALVKSSVRIVNASRGGIVDEDALAAALKDGRVAGAGLDVFAVEPCTASPLFGLHNVVVTPHLGASTHEAQERAGTAVAHAVRRVLEGELVPDAVNAPGGPVADEVRPYLALADDLGRLFTELAGRRTVTRLEVEVRGEVTRHDVTVLRAGALKGVLARLTPLPLSLVNAAELARETGVFVRFATSSESPAHCSALAIRGVLPDGTPLAVAGALSGHKRTHKLVEVGEHEIDLGLTGRMLFLWYTDEPGAIGRAGQILGADGVNIADMAVARSDGRAMAAMSVDSDVPDPLVHRLVAALDEASARFVRLTP</sequence>
<protein>
    <recommendedName>
        <fullName evidence="4 9">D-3-phosphoglycerate dehydrogenase</fullName>
        <ecNumber evidence="9">1.1.1.95</ecNumber>
    </recommendedName>
</protein>
<dbReference type="InterPro" id="IPR006140">
    <property type="entry name" value="D-isomer_DH_NAD-bd"/>
</dbReference>
<dbReference type="RefSeq" id="WP_125215295.1">
    <property type="nucleotide sequence ID" value="NZ_PDES01000027.1"/>
</dbReference>
<keyword evidence="5 9" id="KW-0560">Oxidoreductase</keyword>
<organism evidence="11 12">
    <name type="scientific">Streptomyces griseofuscus</name>
    <dbReference type="NCBI Taxonomy" id="146922"/>
    <lineage>
        <taxon>Bacteria</taxon>
        <taxon>Bacillati</taxon>
        <taxon>Actinomycetota</taxon>
        <taxon>Actinomycetes</taxon>
        <taxon>Kitasatosporales</taxon>
        <taxon>Streptomycetaceae</taxon>
        <taxon>Streptomyces</taxon>
    </lineage>
</organism>
<dbReference type="InterPro" id="IPR029009">
    <property type="entry name" value="ASB_dom_sf"/>
</dbReference>
<evidence type="ECO:0000256" key="7">
    <source>
        <dbReference type="ARBA" id="ARBA00048126"/>
    </source>
</evidence>
<dbReference type="PANTHER" id="PTHR42938:SF47">
    <property type="entry name" value="HYDROXYPYRUVATE REDUCTASE"/>
    <property type="match status" value="1"/>
</dbReference>
<dbReference type="Proteomes" id="UP000276379">
    <property type="component" value="Unassembled WGS sequence"/>
</dbReference>
<dbReference type="InterPro" id="IPR029753">
    <property type="entry name" value="D-isomer_DH_CS"/>
</dbReference>
<comment type="function">
    <text evidence="1">Catalyzes the reversible oxidation of 3-phospho-D-glycerate to 3-phosphonooxypyruvate, the first step of the phosphorylated L-serine biosynthesis pathway. Also catalyzes the reversible oxidation of 2-hydroxyglutarate to 2-oxoglutarate.</text>
</comment>
<keyword evidence="6 9" id="KW-0520">NAD</keyword>
<comment type="catalytic activity">
    <reaction evidence="8 9">
        <text>(2R)-3-phosphoglycerate + NAD(+) = 3-phosphooxypyruvate + NADH + H(+)</text>
        <dbReference type="Rhea" id="RHEA:12641"/>
        <dbReference type="ChEBI" id="CHEBI:15378"/>
        <dbReference type="ChEBI" id="CHEBI:18110"/>
        <dbReference type="ChEBI" id="CHEBI:57540"/>
        <dbReference type="ChEBI" id="CHEBI:57945"/>
        <dbReference type="ChEBI" id="CHEBI:58272"/>
        <dbReference type="EC" id="1.1.1.95"/>
    </reaction>
</comment>
<dbReference type="InterPro" id="IPR006236">
    <property type="entry name" value="PGDH"/>
</dbReference>
<dbReference type="CDD" id="cd04902">
    <property type="entry name" value="ACT_3PGDH-xct"/>
    <property type="match status" value="1"/>
</dbReference>
<dbReference type="CDD" id="cd12173">
    <property type="entry name" value="PGDH_4"/>
    <property type="match status" value="1"/>
</dbReference>
<keyword evidence="12" id="KW-1185">Reference proteome</keyword>
<evidence type="ECO:0000256" key="2">
    <source>
        <dbReference type="ARBA" id="ARBA00005216"/>
    </source>
</evidence>
<dbReference type="InterPro" id="IPR045865">
    <property type="entry name" value="ACT-like_dom_sf"/>
</dbReference>
<dbReference type="InterPro" id="IPR029752">
    <property type="entry name" value="D-isomer_DH_CS1"/>
</dbReference>
<dbReference type="EC" id="1.1.1.95" evidence="9"/>
<dbReference type="EMBL" id="PDES01000027">
    <property type="protein sequence ID" value="RRQ77570.1"/>
    <property type="molecule type" value="Genomic_DNA"/>
</dbReference>
<dbReference type="GO" id="GO:0004617">
    <property type="term" value="F:phosphoglycerate dehydrogenase activity"/>
    <property type="evidence" value="ECO:0007669"/>
    <property type="project" value="UniProtKB-UniRule"/>
</dbReference>
<dbReference type="PANTHER" id="PTHR42938">
    <property type="entry name" value="FORMATE DEHYDROGENASE 1"/>
    <property type="match status" value="1"/>
</dbReference>
<dbReference type="Pfam" id="PF02826">
    <property type="entry name" value="2-Hacid_dh_C"/>
    <property type="match status" value="1"/>
</dbReference>
<dbReference type="PROSITE" id="PS51671">
    <property type="entry name" value="ACT"/>
    <property type="match status" value="1"/>
</dbReference>
<evidence type="ECO:0000313" key="12">
    <source>
        <dbReference type="Proteomes" id="UP000276379"/>
    </source>
</evidence>
<dbReference type="SUPFAM" id="SSF52283">
    <property type="entry name" value="Formate/glycerate dehydrogenase catalytic domain-like"/>
    <property type="match status" value="1"/>
</dbReference>
<dbReference type="SUPFAM" id="SSF143548">
    <property type="entry name" value="Serine metabolism enzymes domain"/>
    <property type="match status" value="1"/>
</dbReference>
<evidence type="ECO:0000256" key="6">
    <source>
        <dbReference type="ARBA" id="ARBA00023027"/>
    </source>
</evidence>
<reference evidence="11 12" key="1">
    <citation type="submission" date="2017-10" db="EMBL/GenBank/DDBJ databases">
        <title>Draft genome of actinobacteria isolated from guarana (Paullinia cupana (Mart.) Ducke.</title>
        <authorList>
            <person name="Siqueira K.A."/>
            <person name="Liotti R.G."/>
            <person name="Mendes T.A."/>
            <person name="Soares M.A."/>
        </authorList>
    </citation>
    <scope>NUCLEOTIDE SEQUENCE [LARGE SCALE GENOMIC DNA]</scope>
    <source>
        <strain evidence="11 12">199</strain>
    </source>
</reference>
<feature type="domain" description="ACT" evidence="10">
    <location>
        <begin position="456"/>
        <end position="528"/>
    </location>
</feature>
<dbReference type="Gene3D" id="3.40.50.720">
    <property type="entry name" value="NAD(P)-binding Rossmann-like Domain"/>
    <property type="match status" value="2"/>
</dbReference>
<dbReference type="SUPFAM" id="SSF51735">
    <property type="entry name" value="NAD(P)-binding Rossmann-fold domains"/>
    <property type="match status" value="1"/>
</dbReference>
<dbReference type="PROSITE" id="PS00065">
    <property type="entry name" value="D_2_HYDROXYACID_DH_1"/>
    <property type="match status" value="1"/>
</dbReference>
<dbReference type="Gene3D" id="3.30.70.260">
    <property type="match status" value="1"/>
</dbReference>
<dbReference type="InterPro" id="IPR006139">
    <property type="entry name" value="D-isomer_2_OHA_DH_cat_dom"/>
</dbReference>
<evidence type="ECO:0000256" key="1">
    <source>
        <dbReference type="ARBA" id="ARBA00003800"/>
    </source>
</evidence>
<proteinExistence type="inferred from homology"/>
<dbReference type="InterPro" id="IPR002912">
    <property type="entry name" value="ACT_dom"/>
</dbReference>
<accession>A0A426RVJ4</accession>
<comment type="caution">
    <text evidence="11">The sequence shown here is derived from an EMBL/GenBank/DDBJ whole genome shotgun (WGS) entry which is preliminary data.</text>
</comment>
<dbReference type="Pfam" id="PF19304">
    <property type="entry name" value="PGDH_inter"/>
    <property type="match status" value="1"/>
</dbReference>
<dbReference type="SUPFAM" id="SSF55021">
    <property type="entry name" value="ACT-like"/>
    <property type="match status" value="1"/>
</dbReference>
<dbReference type="Gene3D" id="3.30.1330.90">
    <property type="entry name" value="D-3-phosphoglycerate dehydrogenase, domain 3"/>
    <property type="match status" value="1"/>
</dbReference>
<comment type="pathway">
    <text evidence="2 9">Amino-acid biosynthesis; L-serine biosynthesis; L-serine from 3-phospho-D-glycerate: step 1/3.</text>
</comment>
<dbReference type="NCBIfam" id="TIGR01327">
    <property type="entry name" value="PGDH"/>
    <property type="match status" value="1"/>
</dbReference>
<evidence type="ECO:0000256" key="8">
    <source>
        <dbReference type="ARBA" id="ARBA00048731"/>
    </source>
</evidence>
<evidence type="ECO:0000256" key="4">
    <source>
        <dbReference type="ARBA" id="ARBA00021582"/>
    </source>
</evidence>
<comment type="similarity">
    <text evidence="3 9">Belongs to the D-isomer specific 2-hydroxyacid dehydrogenase family.</text>
</comment>
<dbReference type="Pfam" id="PF00389">
    <property type="entry name" value="2-Hacid_dh"/>
    <property type="match status" value="1"/>
</dbReference>
<gene>
    <name evidence="11" type="ORF">CQW44_37520</name>
</gene>
<dbReference type="InterPro" id="IPR045626">
    <property type="entry name" value="PGDH_ASB_dom"/>
</dbReference>